<name>A0A2A2F919_9GAMM</name>
<dbReference type="InterPro" id="IPR006448">
    <property type="entry name" value="Phage_term_ssu_P27"/>
</dbReference>
<dbReference type="EMBL" id="NSKD01000002">
    <property type="protein sequence ID" value="PAU81063.1"/>
    <property type="molecule type" value="Genomic_DNA"/>
</dbReference>
<sequence>MSKQTAPEYLSETAQEWYERAVTEFGLETSGELAVLAEAASSMDRIAECRELIKRDGLVIEGSRGLVSHPATRMEQQHRGLVLQACRQLGISSPVES</sequence>
<evidence type="ECO:0000313" key="2">
    <source>
        <dbReference type="Proteomes" id="UP000218896"/>
    </source>
</evidence>
<protein>
    <recommendedName>
        <fullName evidence="3">Phage terminase small subunit P27 family</fullName>
    </recommendedName>
</protein>
<dbReference type="Proteomes" id="UP000218896">
    <property type="component" value="Unassembled WGS sequence"/>
</dbReference>
<evidence type="ECO:0008006" key="3">
    <source>
        <dbReference type="Google" id="ProtNLM"/>
    </source>
</evidence>
<dbReference type="RefSeq" id="WP_095616789.1">
    <property type="nucleotide sequence ID" value="NZ_NSKD01000002.1"/>
</dbReference>
<dbReference type="Pfam" id="PF05119">
    <property type="entry name" value="Terminase_4"/>
    <property type="match status" value="1"/>
</dbReference>
<evidence type="ECO:0000313" key="1">
    <source>
        <dbReference type="EMBL" id="PAU81063.1"/>
    </source>
</evidence>
<comment type="caution">
    <text evidence="1">The sequence shown here is derived from an EMBL/GenBank/DDBJ whole genome shotgun (WGS) entry which is preliminary data.</text>
</comment>
<reference evidence="1 2" key="1">
    <citation type="submission" date="2017-08" db="EMBL/GenBank/DDBJ databases">
        <title>Halovibrio sewagensis sp. nov., isolated from wastewater of high salinity.</title>
        <authorList>
            <person name="Dong X."/>
            <person name="Zhang G."/>
        </authorList>
    </citation>
    <scope>NUCLEOTIDE SEQUENCE [LARGE SCALE GENOMIC DNA]</scope>
    <source>
        <strain evidence="1 2">YL5-2</strain>
    </source>
</reference>
<proteinExistence type="predicted"/>
<organism evidence="1 2">
    <name type="scientific">Halovibrio salipaludis</name>
    <dbReference type="NCBI Taxonomy" id="2032626"/>
    <lineage>
        <taxon>Bacteria</taxon>
        <taxon>Pseudomonadati</taxon>
        <taxon>Pseudomonadota</taxon>
        <taxon>Gammaproteobacteria</taxon>
        <taxon>Oceanospirillales</taxon>
        <taxon>Halomonadaceae</taxon>
        <taxon>Halovibrio</taxon>
    </lineage>
</organism>
<accession>A0A2A2F919</accession>
<keyword evidence="2" id="KW-1185">Reference proteome</keyword>
<dbReference type="AlphaFoldDB" id="A0A2A2F919"/>
<gene>
    <name evidence="1" type="ORF">CK501_05735</name>
</gene>